<sequence>MGRHPPAAAAAARRNSPVVTRRGAAGWSLPGDRTGRVGTARWVRTGRRAAGLGREWRAAARLHCAADPHPASQARRCHAAQHAGARARL</sequence>
<dbReference type="Proteomes" id="UP000716291">
    <property type="component" value="Unassembled WGS sequence"/>
</dbReference>
<dbReference type="AlphaFoldDB" id="A0A9P6WTH8"/>
<evidence type="ECO:0000256" key="1">
    <source>
        <dbReference type="SAM" id="MobiDB-lite"/>
    </source>
</evidence>
<evidence type="ECO:0000313" key="3">
    <source>
        <dbReference type="Proteomes" id="UP000716291"/>
    </source>
</evidence>
<reference evidence="2" key="1">
    <citation type="journal article" date="2020" name="Microb. Genom.">
        <title>Genetic diversity of clinical and environmental Mucorales isolates obtained from an investigation of mucormycosis cases among solid organ transplant recipients.</title>
        <authorList>
            <person name="Nguyen M.H."/>
            <person name="Kaul D."/>
            <person name="Muto C."/>
            <person name="Cheng S.J."/>
            <person name="Richter R.A."/>
            <person name="Bruno V.M."/>
            <person name="Liu G."/>
            <person name="Beyhan S."/>
            <person name="Sundermann A.J."/>
            <person name="Mounaud S."/>
            <person name="Pasculle A.W."/>
            <person name="Nierman W.C."/>
            <person name="Driscoll E."/>
            <person name="Cumbie R."/>
            <person name="Clancy C.J."/>
            <person name="Dupont C.L."/>
        </authorList>
    </citation>
    <scope>NUCLEOTIDE SEQUENCE</scope>
    <source>
        <strain evidence="2">GL11</strain>
    </source>
</reference>
<name>A0A9P6WTH8_RHIOR</name>
<dbReference type="EMBL" id="JAANQT010009783">
    <property type="protein sequence ID" value="KAG1276210.1"/>
    <property type="molecule type" value="Genomic_DNA"/>
</dbReference>
<keyword evidence="3" id="KW-1185">Reference proteome</keyword>
<organism evidence="2 3">
    <name type="scientific">Rhizopus oryzae</name>
    <name type="common">Mucormycosis agent</name>
    <name type="synonym">Rhizopus arrhizus var. delemar</name>
    <dbReference type="NCBI Taxonomy" id="64495"/>
    <lineage>
        <taxon>Eukaryota</taxon>
        <taxon>Fungi</taxon>
        <taxon>Fungi incertae sedis</taxon>
        <taxon>Mucoromycota</taxon>
        <taxon>Mucoromycotina</taxon>
        <taxon>Mucoromycetes</taxon>
        <taxon>Mucorales</taxon>
        <taxon>Mucorineae</taxon>
        <taxon>Rhizopodaceae</taxon>
        <taxon>Rhizopus</taxon>
    </lineage>
</organism>
<protein>
    <submittedName>
        <fullName evidence="2">Uncharacterized protein</fullName>
    </submittedName>
</protein>
<gene>
    <name evidence="2" type="ORF">G6F64_014818</name>
</gene>
<proteinExistence type="predicted"/>
<accession>A0A9P6WTH8</accession>
<evidence type="ECO:0000313" key="2">
    <source>
        <dbReference type="EMBL" id="KAG1276210.1"/>
    </source>
</evidence>
<feature type="region of interest" description="Disordered" evidence="1">
    <location>
        <begin position="1"/>
        <end position="35"/>
    </location>
</feature>
<comment type="caution">
    <text evidence="2">The sequence shown here is derived from an EMBL/GenBank/DDBJ whole genome shotgun (WGS) entry which is preliminary data.</text>
</comment>